<dbReference type="Gene3D" id="1.20.1280.50">
    <property type="match status" value="1"/>
</dbReference>
<evidence type="ECO:0000313" key="3">
    <source>
        <dbReference type="RefSeq" id="XP_018467711.2"/>
    </source>
</evidence>
<dbReference type="AlphaFoldDB" id="A0A6J0M7W9"/>
<accession>A0A6J0M7W9</accession>
<proteinExistence type="predicted"/>
<dbReference type="PANTHER" id="PTHR31111:SF128">
    <property type="entry name" value="F-BOX DOMAIN-CONTAINING PROTEIN"/>
    <property type="match status" value="1"/>
</dbReference>
<reference evidence="2" key="1">
    <citation type="journal article" date="2019" name="Database">
        <title>The radish genome database (RadishGD): an integrated information resource for radish genomics.</title>
        <authorList>
            <person name="Yu H.J."/>
            <person name="Baek S."/>
            <person name="Lee Y.J."/>
            <person name="Cho A."/>
            <person name="Mun J.H."/>
        </authorList>
    </citation>
    <scope>NUCLEOTIDE SEQUENCE [LARGE SCALE GENOMIC DNA]</scope>
    <source>
        <strain evidence="2">cv. WK10039</strain>
    </source>
</reference>
<dbReference type="PROSITE" id="PS50181">
    <property type="entry name" value="FBOX"/>
    <property type="match status" value="1"/>
</dbReference>
<dbReference type="InterPro" id="IPR036047">
    <property type="entry name" value="F-box-like_dom_sf"/>
</dbReference>
<evidence type="ECO:0000313" key="2">
    <source>
        <dbReference type="Proteomes" id="UP000504610"/>
    </source>
</evidence>
<dbReference type="SMART" id="SM00256">
    <property type="entry name" value="FBOX"/>
    <property type="match status" value="1"/>
</dbReference>
<dbReference type="InterPro" id="IPR017451">
    <property type="entry name" value="F-box-assoc_interact_dom"/>
</dbReference>
<dbReference type="InterPro" id="IPR001810">
    <property type="entry name" value="F-box_dom"/>
</dbReference>
<dbReference type="CDD" id="cd22157">
    <property type="entry name" value="F-box_AtFBW1-like"/>
    <property type="match status" value="1"/>
</dbReference>
<dbReference type="InterPro" id="IPR013187">
    <property type="entry name" value="F-box-assoc_dom_typ3"/>
</dbReference>
<gene>
    <name evidence="3" type="primary">LOC108839447</name>
</gene>
<dbReference type="OrthoDB" id="1084644at2759"/>
<name>A0A6J0M7W9_RAPSA</name>
<dbReference type="Proteomes" id="UP000504610">
    <property type="component" value="Chromosome 2"/>
</dbReference>
<sequence length="439" mass="50350">MHNSIMSTGEEELVPIPNDLIVDIFSRLPAESVARCRCLSKLWGSILHRPYFTELLLTRSWARPRLLFALKRQGSWSFYSLPQLRQDLYHDNKASPPLVAYPDFHLKFPEHICPEYHGFTSGLIFFSSMRITPKVRKEETVICKPRTGQYASVPKLLRDGKSFLGFDPIGKQFKVLFIDQTVTYSPDVNRVLTLGNGIMEWRKINCPWSLFQCVLDEGICINGILFFLAKRRHFGPCDVNIVCFDVRSEEFKCTGVVEWDSSYAKLVNYKGKLGVVTWKGLYELSISVLEDVEKHEWSEYVYTLPENNILDSFNYFIAGVTATGEIVFSRNVTRGPFYVVYFSLESSTLQSVEIRGLESGHRVCAYVDLVEDIYNVNDAKYLKSSPRLNDVITIRPKPKKLNSAPSSVKNEQSASLLLQNRQWTTLLQNKLDMLANFDD</sequence>
<organism evidence="2 3">
    <name type="scientific">Raphanus sativus</name>
    <name type="common">Radish</name>
    <name type="synonym">Raphanus raphanistrum var. sativus</name>
    <dbReference type="NCBI Taxonomy" id="3726"/>
    <lineage>
        <taxon>Eukaryota</taxon>
        <taxon>Viridiplantae</taxon>
        <taxon>Streptophyta</taxon>
        <taxon>Embryophyta</taxon>
        <taxon>Tracheophyta</taxon>
        <taxon>Spermatophyta</taxon>
        <taxon>Magnoliopsida</taxon>
        <taxon>eudicotyledons</taxon>
        <taxon>Gunneridae</taxon>
        <taxon>Pentapetalae</taxon>
        <taxon>rosids</taxon>
        <taxon>malvids</taxon>
        <taxon>Brassicales</taxon>
        <taxon>Brassicaceae</taxon>
        <taxon>Brassiceae</taxon>
        <taxon>Raphanus</taxon>
    </lineage>
</organism>
<dbReference type="Pfam" id="PF00646">
    <property type="entry name" value="F-box"/>
    <property type="match status" value="1"/>
</dbReference>
<dbReference type="GeneID" id="108839447"/>
<dbReference type="PANTHER" id="PTHR31111">
    <property type="entry name" value="BNAA05G37150D PROTEIN-RELATED"/>
    <property type="match status" value="1"/>
</dbReference>
<keyword evidence="2" id="KW-1185">Reference proteome</keyword>
<reference evidence="3" key="2">
    <citation type="submission" date="2025-08" db="UniProtKB">
        <authorList>
            <consortium name="RefSeq"/>
        </authorList>
    </citation>
    <scope>IDENTIFICATION</scope>
    <source>
        <tissue evidence="3">Leaf</tissue>
    </source>
</reference>
<dbReference type="KEGG" id="rsz:108839447"/>
<dbReference type="RefSeq" id="XP_018467711.2">
    <property type="nucleotide sequence ID" value="XM_018612209.2"/>
</dbReference>
<feature type="domain" description="F-box" evidence="1">
    <location>
        <begin position="10"/>
        <end position="55"/>
    </location>
</feature>
<dbReference type="SUPFAM" id="SSF81383">
    <property type="entry name" value="F-box domain"/>
    <property type="match status" value="1"/>
</dbReference>
<protein>
    <submittedName>
        <fullName evidence="3">F-box protein At3g57590-like</fullName>
    </submittedName>
</protein>
<evidence type="ECO:0000259" key="1">
    <source>
        <dbReference type="PROSITE" id="PS50181"/>
    </source>
</evidence>
<dbReference type="Pfam" id="PF08268">
    <property type="entry name" value="FBA_3"/>
    <property type="match status" value="1"/>
</dbReference>
<dbReference type="NCBIfam" id="TIGR01640">
    <property type="entry name" value="F_box_assoc_1"/>
    <property type="match status" value="1"/>
</dbReference>